<protein>
    <submittedName>
        <fullName evidence="1">Uncharacterized protein</fullName>
    </submittedName>
</protein>
<proteinExistence type="predicted"/>
<dbReference type="EMBL" id="MT143316">
    <property type="protein sequence ID" value="QJA95464.1"/>
    <property type="molecule type" value="Genomic_DNA"/>
</dbReference>
<evidence type="ECO:0000313" key="2">
    <source>
        <dbReference type="EMBL" id="QJA95464.1"/>
    </source>
</evidence>
<sequence>MNEELIEKCRLTDEEIREELKRYFTDEQMLMPEETHDIVCGVIAVVRKKQLAKAIPLISAEARKQVAQDILDIVDREPYMAFDQITEIRFKCQGIIKSQALKEGGKEAE</sequence>
<evidence type="ECO:0000313" key="1">
    <source>
        <dbReference type="EMBL" id="QJA72196.1"/>
    </source>
</evidence>
<dbReference type="AlphaFoldDB" id="A0A6M3JQI4"/>
<name>A0A6M3JQI4_9ZZZZ</name>
<gene>
    <name evidence="1" type="ORF">MM415A02853_0009</name>
    <name evidence="2" type="ORF">MM415B05367_0007</name>
</gene>
<reference evidence="1" key="1">
    <citation type="submission" date="2020-03" db="EMBL/GenBank/DDBJ databases">
        <title>The deep terrestrial virosphere.</title>
        <authorList>
            <person name="Holmfeldt K."/>
            <person name="Nilsson E."/>
            <person name="Simone D."/>
            <person name="Lopez-Fernandez M."/>
            <person name="Wu X."/>
            <person name="de Brujin I."/>
            <person name="Lundin D."/>
            <person name="Andersson A."/>
            <person name="Bertilsson S."/>
            <person name="Dopson M."/>
        </authorList>
    </citation>
    <scope>NUCLEOTIDE SEQUENCE</scope>
    <source>
        <strain evidence="1">MM415A02853</strain>
        <strain evidence="2">MM415B05367</strain>
    </source>
</reference>
<organism evidence="1">
    <name type="scientific">viral metagenome</name>
    <dbReference type="NCBI Taxonomy" id="1070528"/>
    <lineage>
        <taxon>unclassified sequences</taxon>
        <taxon>metagenomes</taxon>
        <taxon>organismal metagenomes</taxon>
    </lineage>
</organism>
<accession>A0A6M3JQI4</accession>
<dbReference type="EMBL" id="MT141932">
    <property type="protein sequence ID" value="QJA72196.1"/>
    <property type="molecule type" value="Genomic_DNA"/>
</dbReference>